<proteinExistence type="predicted"/>
<sequence length="1172" mass="125707">MSRQGSLADQEKKRLSSMEAYWNGSAGAPLQLQRGDAFGYIPSRRIVAHINGLPGNSASSPGTFVAAQQETEQRAPSWPNPSSTKTASRADSHPEMAESSPSETQNSAGQSPGPQSQLGHPPQLNSGTSAVSQDHTNVPFASTPTFPGNSRSASTVSDHFQATSSFEGSRIPSLSGHSIASRVEQPAAPGKQRQQHLGRSPSGFNTEDSKKNSEHNGFPDRRASGTGDFGSPGDESAAWMNTSGKAKRASADCGLESNLDSQGTLQTDGSSQHVRPEVSGRGSRKPTCFDLLYNDALVRRARKQREEEALRSKPRSGQKQTPQQWEQRWSLMVKRHQEKIQTNENLKRKLDISKLEDERRECTFKPVTWSSRKPLAQQKACLIKMKQLADKQRDLKNAVYVLQQEEREIDDHIAKELQADIAAAYESENNEEVHKVLDFYRHLRAEETSRLRSLKLDLVSQVSRLEQQYKRTAATVNFVEADIAATVGFDLKLADQLHEEVREDIDAANSLRLGARFRMILEAVTTGQPLFPQNEKGVSLPFDAADSGYDRRQPSSAELARSLSRHRYTIRGDHFSRLQRQPSRPTSLGANGTPRFSSRSSADEEQEESQRGVLSNHARTPGSRWPANGGRRSTFGGDYLPHRFVGPTQQSLPAQMSPRFQSFQGNSPALRGVSGANPSAELRNSSLPGAFVEAASNAAGDVHTNTSLGLHHCGSPRGALAPINQAVGQLPAYTGARSSMKGFQMPEGFGAGLDNESALGSSSEGASPRVLTSWQKEKAKNELRHQLAAQHRDRQRSSLSTSQNGSTDAAPLGSAFFDKEEHGRIASAGGATPRKVPQPPPAVGPMRNTFSALPGYLPSQNPVAMQQAQMSLPIGSTPAAVASRQSQPLGNMSPSRFSSMWHGQLNESQVSGADGVTQSVPVNGAPNSLQNSASVNAMNAVGARYLKPMGFVNGGHTGNRGANAGGAVMVNRSVQPFPQTFERAAGGAQLQPPTMGSGACYPPMPTKPMAGTPGYPLWASQTSGSDPSNSYVYPTLAEMPTPTRSSMGPQDKSAPMSTEPNYPMSFQGIPASPQANGAFGPPPSNVPYQVPSTGTQFPQKGFPVHSGPFPSQPGMQQPHPGQQTPAGAPAPNLPRLAGGAVLKMGSNGHTPFADFAATAKQLQMRGMSGVQC</sequence>
<feature type="compositionally biased region" description="Polar residues" evidence="1">
    <location>
        <begin position="54"/>
        <end position="70"/>
    </location>
</feature>
<feature type="region of interest" description="Disordered" evidence="1">
    <location>
        <begin position="542"/>
        <end position="640"/>
    </location>
</feature>
<reference evidence="2" key="1">
    <citation type="journal article" date="2015" name="PLoS ONE">
        <title>Comprehensive Evaluation of Toxoplasma gondii VEG and Neospora caninum LIV Genomes with Tachyzoite Stage Transcriptome and Proteome Defines Novel Transcript Features.</title>
        <authorList>
            <person name="Ramaprasad A."/>
            <person name="Mourier T."/>
            <person name="Naeem R."/>
            <person name="Malas T.B."/>
            <person name="Moussa E."/>
            <person name="Panigrahi A."/>
            <person name="Vermont S.J."/>
            <person name="Otto T.D."/>
            <person name="Wastling J."/>
            <person name="Pain A."/>
        </authorList>
    </citation>
    <scope>NUCLEOTIDE SEQUENCE</scope>
    <source>
        <strain evidence="2">Liverpool</strain>
    </source>
</reference>
<accession>A0A0F7UE11</accession>
<feature type="compositionally biased region" description="Polar residues" evidence="1">
    <location>
        <begin position="258"/>
        <end position="273"/>
    </location>
</feature>
<feature type="compositionally biased region" description="Polar residues" evidence="1">
    <location>
        <begin position="797"/>
        <end position="807"/>
    </location>
</feature>
<gene>
    <name evidence="2" type="ORF">BN1204_023730</name>
</gene>
<feature type="region of interest" description="Disordered" evidence="1">
    <location>
        <begin position="304"/>
        <end position="325"/>
    </location>
</feature>
<feature type="region of interest" description="Disordered" evidence="1">
    <location>
        <begin position="1106"/>
        <end position="1135"/>
    </location>
</feature>
<dbReference type="EMBL" id="LN714481">
    <property type="protein sequence ID" value="CEL66562.1"/>
    <property type="molecule type" value="Genomic_DNA"/>
</dbReference>
<feature type="compositionally biased region" description="Polar residues" evidence="1">
    <location>
        <begin position="99"/>
        <end position="167"/>
    </location>
</feature>
<feature type="region of interest" description="Disordered" evidence="1">
    <location>
        <begin position="1039"/>
        <end position="1058"/>
    </location>
</feature>
<evidence type="ECO:0000313" key="2">
    <source>
        <dbReference type="EMBL" id="CEL66562.1"/>
    </source>
</evidence>
<feature type="compositionally biased region" description="Low complexity" evidence="1">
    <location>
        <begin position="1112"/>
        <end position="1130"/>
    </location>
</feature>
<organism evidence="2">
    <name type="scientific">Neospora caninum (strain Liverpool)</name>
    <dbReference type="NCBI Taxonomy" id="572307"/>
    <lineage>
        <taxon>Eukaryota</taxon>
        <taxon>Sar</taxon>
        <taxon>Alveolata</taxon>
        <taxon>Apicomplexa</taxon>
        <taxon>Conoidasida</taxon>
        <taxon>Coccidia</taxon>
        <taxon>Eucoccidiorida</taxon>
        <taxon>Eimeriorina</taxon>
        <taxon>Sarcocystidae</taxon>
        <taxon>Neospora</taxon>
    </lineage>
</organism>
<dbReference type="AlphaFoldDB" id="A0A0F7UE11"/>
<feature type="compositionally biased region" description="Basic and acidic residues" evidence="1">
    <location>
        <begin position="782"/>
        <end position="796"/>
    </location>
</feature>
<feature type="region of interest" description="Disordered" evidence="1">
    <location>
        <begin position="782"/>
        <end position="813"/>
    </location>
</feature>
<evidence type="ECO:0000256" key="1">
    <source>
        <dbReference type="SAM" id="MobiDB-lite"/>
    </source>
</evidence>
<protein>
    <submittedName>
        <fullName evidence="2">Uncharacterized protein</fullName>
    </submittedName>
</protein>
<feature type="compositionally biased region" description="Polar residues" evidence="1">
    <location>
        <begin position="315"/>
        <end position="325"/>
    </location>
</feature>
<feature type="compositionally biased region" description="Polar residues" evidence="1">
    <location>
        <begin position="578"/>
        <end position="600"/>
    </location>
</feature>
<feature type="region of interest" description="Disordered" evidence="1">
    <location>
        <begin position="51"/>
        <end position="286"/>
    </location>
</feature>
<feature type="compositionally biased region" description="Basic and acidic residues" evidence="1">
    <location>
        <begin position="207"/>
        <end position="223"/>
    </location>
</feature>
<name>A0A0F7UE11_NEOCL</name>